<dbReference type="InterPro" id="IPR016024">
    <property type="entry name" value="ARM-type_fold"/>
</dbReference>
<feature type="region of interest" description="Disordered" evidence="4">
    <location>
        <begin position="969"/>
        <end position="989"/>
    </location>
</feature>
<sequence length="1303" mass="146736">MGSKKRQSSAIQESYGEEEKQNNDSKSDMKIQKGNSNGERGNSALQAALQSLKPMERKKKRKGMDKERHQFVIEAKGPSDVKNTSENASVIQMQLPSPQASVFPVFHIDVFRNLASSDSLVREAAAETLVRELIEVQKAFEQLGNNVDNNVDSEENPQLEAEKDDGLEGCAPSLRYAVRRLIRGVSSSRECARQGFSLGLAVVVEMIPAVKLVPVMKLIINLLEVSSAMKGLEARDCYLGHLFAYGSLARSHRLATEWIFDKNTPVMREFTSAVISLAQKKRYLHEPAVAVILDMLEKLPVEAIKSHVLIAPGMQEWFLKAAETGNPDALFLALKLQERVSMDRETFGELLPHPLNAENFFSRDNLQLLEKCFKESTFCLPRVHSIWHFVINILIPDAKSQIDVEHCSMKNKKSRKCCSSEDIIKNIRCFCEVVIEGILLQSSHDRKHLALNILQLLLPRLPASCINSVLSHKLVHCLMDILSTKSSWLYNAAQLFMNELICWANIEDDRRATIIVCLQKYSNGRFDCITRTDIVKKLVSKFRTSKSCLHFVHNLMNLFVDEAGITDEPSDQSHTTDENSEVGSTEDKGSPGASGNMDSLKIWIINTMPHVLKNLKVGMKLGISAQTESGNFLEEKLKVQTEIVKFLAVQGLFSASLGTEVTSFELQEKFKWPKVASSSSLCTMCIEELQLLLEDAQKEELGGSVNNLELSDLGSYFMCFLKTLCSIPSVSLYRTLSNEDKRAFNRLQAAESRLYRKERKIDSGFVANKLHAMRYLLIQLVLQILLYPDEFSEAALDFVVCCKKVFPSSENSDSSEEEDAFDDNDMPELMDVLVETLLSILPRSSGRMGYVVEQVFRFFCGDITDYGLQRMLHVVKKDLKPLRHPVSDDDYDDDDEILGIEDIDEMEEAKADEMSVYKEHEDDSEETGNGGEKISSSGDEFEEGELAGVEHQENGQKRGEDHPLKLDKAVGDEEEDAKSEASDDSGGMDDDAMFRLDAYHAQLLKERTGNDSALSQLLLFKLRVLSLIEIYVHKYPGKSHILAIYSCLVQAYSKYHGVAGNEQLGQRIKGILQKKIFKGRDYPKGSDISLDSLEKLLEKSLKIASRSRVKDISSLAQASAFWLLKIVNSRNFSELELSRIVQIFESLLVDYFNNRNCRLKSGFIKEIIRRHHWLGLKLFGFLLGKCTNAKSEFRRIEAVDMVDCIIKSVIPSSKVVGDKEAISKSSKLLKAHLPALCELIFQLLNNLPGKQSRRAEVRRFCTRSLQAVSMLNLKKSFRKAMKPEAFSLCELHLGNAVLPFQVQ</sequence>
<name>A0A2I0VYB9_9ASPA</name>
<dbReference type="OrthoDB" id="342531at2759"/>
<dbReference type="InterPro" id="IPR007015">
    <property type="entry name" value="DNA_pol_V/MYBBP1A"/>
</dbReference>
<keyword evidence="6" id="KW-1185">Reference proteome</keyword>
<dbReference type="GO" id="GO:0006355">
    <property type="term" value="P:regulation of DNA-templated transcription"/>
    <property type="evidence" value="ECO:0007669"/>
    <property type="project" value="InterPro"/>
</dbReference>
<keyword evidence="3" id="KW-0539">Nucleus</keyword>
<dbReference type="Pfam" id="PF04931">
    <property type="entry name" value="DNA_pol_phi"/>
    <property type="match status" value="1"/>
</dbReference>
<evidence type="ECO:0000256" key="4">
    <source>
        <dbReference type="SAM" id="MobiDB-lite"/>
    </source>
</evidence>
<comment type="subcellular location">
    <subcellularLocation>
        <location evidence="1">Nucleus</location>
    </subcellularLocation>
</comment>
<evidence type="ECO:0000313" key="5">
    <source>
        <dbReference type="EMBL" id="PKU68396.1"/>
    </source>
</evidence>
<reference evidence="5 6" key="1">
    <citation type="journal article" date="2016" name="Sci. Rep.">
        <title>The Dendrobium catenatum Lindl. genome sequence provides insights into polysaccharide synthase, floral development and adaptive evolution.</title>
        <authorList>
            <person name="Zhang G.Q."/>
            <person name="Xu Q."/>
            <person name="Bian C."/>
            <person name="Tsai W.C."/>
            <person name="Yeh C.M."/>
            <person name="Liu K.W."/>
            <person name="Yoshida K."/>
            <person name="Zhang L.S."/>
            <person name="Chang S.B."/>
            <person name="Chen F."/>
            <person name="Shi Y."/>
            <person name="Su Y.Y."/>
            <person name="Zhang Y.Q."/>
            <person name="Chen L.J."/>
            <person name="Yin Y."/>
            <person name="Lin M."/>
            <person name="Huang H."/>
            <person name="Deng H."/>
            <person name="Wang Z.W."/>
            <person name="Zhu S.L."/>
            <person name="Zhao X."/>
            <person name="Deng C."/>
            <person name="Niu S.C."/>
            <person name="Huang J."/>
            <person name="Wang M."/>
            <person name="Liu G.H."/>
            <person name="Yang H.J."/>
            <person name="Xiao X.J."/>
            <person name="Hsiao Y.Y."/>
            <person name="Wu W.L."/>
            <person name="Chen Y.Y."/>
            <person name="Mitsuda N."/>
            <person name="Ohme-Takagi M."/>
            <person name="Luo Y.B."/>
            <person name="Van de Peer Y."/>
            <person name="Liu Z.J."/>
        </authorList>
    </citation>
    <scope>NUCLEOTIDE SEQUENCE [LARGE SCALE GENOMIC DNA]</scope>
    <source>
        <tissue evidence="5">The whole plant</tissue>
    </source>
</reference>
<accession>A0A2I0VYB9</accession>
<evidence type="ECO:0000256" key="1">
    <source>
        <dbReference type="ARBA" id="ARBA00004123"/>
    </source>
</evidence>
<dbReference type="STRING" id="906689.A0A2I0VYB9"/>
<feature type="compositionally biased region" description="Acidic residues" evidence="4">
    <location>
        <begin position="972"/>
        <end position="989"/>
    </location>
</feature>
<dbReference type="SUPFAM" id="SSF48371">
    <property type="entry name" value="ARM repeat"/>
    <property type="match status" value="1"/>
</dbReference>
<dbReference type="Proteomes" id="UP000233837">
    <property type="component" value="Unassembled WGS sequence"/>
</dbReference>
<feature type="region of interest" description="Disordered" evidence="4">
    <location>
        <begin position="568"/>
        <end position="594"/>
    </location>
</feature>
<proteinExistence type="inferred from homology"/>
<feature type="compositionally biased region" description="Basic and acidic residues" evidence="4">
    <location>
        <begin position="17"/>
        <end position="31"/>
    </location>
</feature>
<dbReference type="GO" id="GO:0005730">
    <property type="term" value="C:nucleolus"/>
    <property type="evidence" value="ECO:0007669"/>
    <property type="project" value="InterPro"/>
</dbReference>
<feature type="region of interest" description="Disordered" evidence="4">
    <location>
        <begin position="910"/>
        <end position="941"/>
    </location>
</feature>
<feature type="region of interest" description="Disordered" evidence="4">
    <location>
        <begin position="1"/>
        <end position="66"/>
    </location>
</feature>
<reference evidence="5 6" key="2">
    <citation type="journal article" date="2017" name="Nature">
        <title>The Apostasia genome and the evolution of orchids.</title>
        <authorList>
            <person name="Zhang G.Q."/>
            <person name="Liu K.W."/>
            <person name="Li Z."/>
            <person name="Lohaus R."/>
            <person name="Hsiao Y.Y."/>
            <person name="Niu S.C."/>
            <person name="Wang J.Y."/>
            <person name="Lin Y.C."/>
            <person name="Xu Q."/>
            <person name="Chen L.J."/>
            <person name="Yoshida K."/>
            <person name="Fujiwara S."/>
            <person name="Wang Z.W."/>
            <person name="Zhang Y.Q."/>
            <person name="Mitsuda N."/>
            <person name="Wang M."/>
            <person name="Liu G.H."/>
            <person name="Pecoraro L."/>
            <person name="Huang H.X."/>
            <person name="Xiao X.J."/>
            <person name="Lin M."/>
            <person name="Wu X.Y."/>
            <person name="Wu W.L."/>
            <person name="Chen Y.Y."/>
            <person name="Chang S.B."/>
            <person name="Sakamoto S."/>
            <person name="Ohme-Takagi M."/>
            <person name="Yagi M."/>
            <person name="Zeng S.J."/>
            <person name="Shen C.Y."/>
            <person name="Yeh C.M."/>
            <person name="Luo Y.B."/>
            <person name="Tsai W.C."/>
            <person name="Van de Peer Y."/>
            <person name="Liu Z.J."/>
        </authorList>
    </citation>
    <scope>NUCLEOTIDE SEQUENCE [LARGE SCALE GENOMIC DNA]</scope>
    <source>
        <tissue evidence="5">The whole plant</tissue>
    </source>
</reference>
<evidence type="ECO:0000256" key="3">
    <source>
        <dbReference type="ARBA" id="ARBA00023242"/>
    </source>
</evidence>
<dbReference type="PANTHER" id="PTHR13213">
    <property type="entry name" value="MYB-BINDING PROTEIN 1A FAMILY MEMBER"/>
    <property type="match status" value="1"/>
</dbReference>
<gene>
    <name evidence="5" type="ORF">MA16_Dca024165</name>
</gene>
<organism evidence="5 6">
    <name type="scientific">Dendrobium catenatum</name>
    <dbReference type="NCBI Taxonomy" id="906689"/>
    <lineage>
        <taxon>Eukaryota</taxon>
        <taxon>Viridiplantae</taxon>
        <taxon>Streptophyta</taxon>
        <taxon>Embryophyta</taxon>
        <taxon>Tracheophyta</taxon>
        <taxon>Spermatophyta</taxon>
        <taxon>Magnoliopsida</taxon>
        <taxon>Liliopsida</taxon>
        <taxon>Asparagales</taxon>
        <taxon>Orchidaceae</taxon>
        <taxon>Epidendroideae</taxon>
        <taxon>Malaxideae</taxon>
        <taxon>Dendrobiinae</taxon>
        <taxon>Dendrobium</taxon>
    </lineage>
</organism>
<dbReference type="PANTHER" id="PTHR13213:SF2">
    <property type="entry name" value="MYB-BINDING PROTEIN 1A"/>
    <property type="match status" value="1"/>
</dbReference>
<protein>
    <submittedName>
        <fullName evidence="5">DNA polymerase phi subunit</fullName>
    </submittedName>
</protein>
<feature type="compositionally biased region" description="Polar residues" evidence="4">
    <location>
        <begin position="33"/>
        <end position="49"/>
    </location>
</feature>
<comment type="similarity">
    <text evidence="2">Belongs to the MYBBP1A family.</text>
</comment>
<evidence type="ECO:0000313" key="6">
    <source>
        <dbReference type="Proteomes" id="UP000233837"/>
    </source>
</evidence>
<dbReference type="EMBL" id="KZ503101">
    <property type="protein sequence ID" value="PKU68396.1"/>
    <property type="molecule type" value="Genomic_DNA"/>
</dbReference>
<dbReference type="GO" id="GO:0003677">
    <property type="term" value="F:DNA binding"/>
    <property type="evidence" value="ECO:0007669"/>
    <property type="project" value="InterPro"/>
</dbReference>
<evidence type="ECO:0000256" key="2">
    <source>
        <dbReference type="ARBA" id="ARBA00006809"/>
    </source>
</evidence>
<feature type="compositionally biased region" description="Basic and acidic residues" evidence="4">
    <location>
        <begin position="910"/>
        <end position="921"/>
    </location>
</feature>